<dbReference type="eggNOG" id="ENOG5033KJ2">
    <property type="taxonomic scope" value="Bacteria"/>
</dbReference>
<dbReference type="KEGG" id="vsp:VS_1764"/>
<dbReference type="Proteomes" id="UP000009100">
    <property type="component" value="Chromosome 1"/>
</dbReference>
<dbReference type="STRING" id="575788.VS_1764"/>
<sequence length="440" mass="50196">MENFSCNKRRVEFEKFCKPYLLASIEQLFDCIIEYNNMPIDYLQEEYGINLLDNPNRGTYVHNDSEVTIIGRILEDRIPKFAMSFTLKNGEFSSIDRLLNRFESFLSFTLSQCYRNGFSERPSQFGQELIELFISRYYGKGFFDHRNFILLLELFKKLSTSTFEGRNFTTGLILTKSHYAYNGKGGNDRSGSLFQLRTPITIKPDDTLNKRFWYLADGINSYFVCTKELKVKNIFVTDNKNEKYNSISELNLSNNTLMGSDVALRISGKNEISVIGSDGLEFNYKECRWRLRDINQISSIIKSTLDVSDCFIQSLMFYVLQLANQRVSSILWIPKDTSNLKSFLMTENHLIRANFSILDSSHTSTLLRIFSSDGASVIDRDGNVLSYGSIIDISKLNVDGINGTGESVSHLLGKNGLSVKISQDGKISIFGIKGREKVVI</sequence>
<dbReference type="HOGENOM" id="CLU_616305_0_0_6"/>
<evidence type="ECO:0000313" key="2">
    <source>
        <dbReference type="Proteomes" id="UP000009100"/>
    </source>
</evidence>
<reference evidence="1 2" key="1">
    <citation type="submission" date="2009-02" db="EMBL/GenBank/DDBJ databases">
        <title>Vibrio splendidus str. LGP32 complete genome.</title>
        <authorList>
            <person name="Mazel D."/>
            <person name="Le Roux F."/>
        </authorList>
    </citation>
    <scope>NUCLEOTIDE SEQUENCE [LARGE SCALE GENOMIC DNA]</scope>
    <source>
        <strain evidence="1 2">LGP32</strain>
    </source>
</reference>
<proteinExistence type="predicted"/>
<organism evidence="1 2">
    <name type="scientific">Vibrio atlanticus (strain LGP32)</name>
    <name type="common">Vibrio splendidus (strain Mel32)</name>
    <dbReference type="NCBI Taxonomy" id="575788"/>
    <lineage>
        <taxon>Bacteria</taxon>
        <taxon>Pseudomonadati</taxon>
        <taxon>Pseudomonadota</taxon>
        <taxon>Gammaproteobacteria</taxon>
        <taxon>Vibrionales</taxon>
        <taxon>Vibrionaceae</taxon>
        <taxon>Vibrio</taxon>
    </lineage>
</organism>
<dbReference type="AlphaFoldDB" id="B7VPJ8"/>
<gene>
    <name evidence="1" type="ordered locus">VS_1764</name>
</gene>
<dbReference type="PATRIC" id="fig|575788.5.peg.3053"/>
<protein>
    <submittedName>
        <fullName evidence="1">Uncharacterized protein</fullName>
    </submittedName>
</protein>
<accession>B7VPJ8</accession>
<dbReference type="EMBL" id="FM954972">
    <property type="protein sequence ID" value="CAV18948.1"/>
    <property type="molecule type" value="Genomic_DNA"/>
</dbReference>
<evidence type="ECO:0000313" key="1">
    <source>
        <dbReference type="EMBL" id="CAV18948.1"/>
    </source>
</evidence>
<name>B7VPJ8_VIBA3</name>